<accession>A0A2N3IJ11</accession>
<comment type="caution">
    <text evidence="2">The sequence shown here is derived from an EMBL/GenBank/DDBJ whole genome shotgun (WGS) entry which is preliminary data.</text>
</comment>
<dbReference type="Proteomes" id="UP000233387">
    <property type="component" value="Unassembled WGS sequence"/>
</dbReference>
<evidence type="ECO:0000313" key="3">
    <source>
        <dbReference type="Proteomes" id="UP000233387"/>
    </source>
</evidence>
<evidence type="ECO:0000256" key="1">
    <source>
        <dbReference type="SAM" id="MobiDB-lite"/>
    </source>
</evidence>
<dbReference type="EMBL" id="NKXO01000008">
    <property type="protein sequence ID" value="PKQ70304.1"/>
    <property type="molecule type" value="Genomic_DNA"/>
</dbReference>
<dbReference type="AlphaFoldDB" id="A0A2N3IJ11"/>
<reference evidence="2 3" key="1">
    <citation type="submission" date="2017-06" db="EMBL/GenBank/DDBJ databases">
        <title>Raineya orbicola gen. nov., sp. nov. a slightly thermophilic bacterium of the phylum Bacteroidetes and the description of Raineyaceae fam. nov.</title>
        <authorList>
            <person name="Albuquerque L."/>
            <person name="Polonia A.R.M."/>
            <person name="Barroso C."/>
            <person name="Froufe H.J.C."/>
            <person name="Lage O."/>
            <person name="Lobo-Da-Cunha A."/>
            <person name="Egas C."/>
            <person name="Da Costa M.S."/>
        </authorList>
    </citation>
    <scope>NUCLEOTIDE SEQUENCE [LARGE SCALE GENOMIC DNA]</scope>
    <source>
        <strain evidence="2 3">SPSPC-11</strain>
    </source>
</reference>
<keyword evidence="3" id="KW-1185">Reference proteome</keyword>
<sequence length="99" mass="11157">MCNIFVRYSKSEVFNLTPAPLQRRGEIPHPKLLSKGEGGRNSPYQEQKNKEIFALLCNIFVRCSKSEVLTSPPAPLQRRGEIPHPKPLSKGEEGEKLTL</sequence>
<organism evidence="2 3">
    <name type="scientific">Raineya orbicola</name>
    <dbReference type="NCBI Taxonomy" id="2016530"/>
    <lineage>
        <taxon>Bacteria</taxon>
        <taxon>Pseudomonadati</taxon>
        <taxon>Bacteroidota</taxon>
        <taxon>Cytophagia</taxon>
        <taxon>Cytophagales</taxon>
        <taxon>Raineyaceae</taxon>
        <taxon>Raineya</taxon>
    </lineage>
</organism>
<gene>
    <name evidence="2" type="ORF">Rain11_0683</name>
</gene>
<feature type="region of interest" description="Disordered" evidence="1">
    <location>
        <begin position="69"/>
        <end position="99"/>
    </location>
</feature>
<evidence type="ECO:0000313" key="2">
    <source>
        <dbReference type="EMBL" id="PKQ70304.1"/>
    </source>
</evidence>
<protein>
    <submittedName>
        <fullName evidence="2">Uncharacterized protein</fullName>
    </submittedName>
</protein>
<feature type="compositionally biased region" description="Basic and acidic residues" evidence="1">
    <location>
        <begin position="78"/>
        <end position="99"/>
    </location>
</feature>
<proteinExistence type="predicted"/>
<name>A0A2N3IJ11_9BACT</name>
<feature type="region of interest" description="Disordered" evidence="1">
    <location>
        <begin position="24"/>
        <end position="44"/>
    </location>
</feature>